<evidence type="ECO:0000256" key="1">
    <source>
        <dbReference type="ARBA" id="ARBA00023015"/>
    </source>
</evidence>
<dbReference type="InterPro" id="IPR027383">
    <property type="entry name" value="Znf_put"/>
</dbReference>
<organism evidence="5 6">
    <name type="scientific">Streptantibioticus ferralitis</name>
    <dbReference type="NCBI Taxonomy" id="236510"/>
    <lineage>
        <taxon>Bacteria</taxon>
        <taxon>Bacillati</taxon>
        <taxon>Actinomycetota</taxon>
        <taxon>Actinomycetes</taxon>
        <taxon>Kitasatosporales</taxon>
        <taxon>Streptomycetaceae</taxon>
        <taxon>Streptantibioticus</taxon>
    </lineage>
</organism>
<sequence length="303" mass="30445">MSGTGPFRSGASGARTGASRSPAEEHLGDRLAAFVDGELRDDTRERVAAHLATCDLCKAEADEQRRLKNAVAEAMPPALSAGLLARLQGLPASGPGSDDGPFFGGGLFGAEDDFGTPEESGTRDEYRPFGRRDGAKAYLPPSGASALTPSGERLDSFRFRIHEVNRSASRGRRFAFAAAGAFSLAAIALGGALPLDAAVEGGGAADAGAGSAVTPLSGGSNGALLDGRQRPGGVLSAPAAHATPLSASAPLLRSQGGRGPVSHPVVSELASTTPEAVPQPPMPLTAQSVAPSPLPLLGTGPAR</sequence>
<feature type="region of interest" description="Disordered" evidence="3">
    <location>
        <begin position="250"/>
        <end position="303"/>
    </location>
</feature>
<feature type="region of interest" description="Disordered" evidence="3">
    <location>
        <begin position="107"/>
        <end position="149"/>
    </location>
</feature>
<proteinExistence type="predicted"/>
<gene>
    <name evidence="5" type="ORF">P2L57_02675</name>
</gene>
<name>A0ABT5YSU5_9ACTN</name>
<comment type="caution">
    <text evidence="5">The sequence shown here is derived from an EMBL/GenBank/DDBJ whole genome shotgun (WGS) entry which is preliminary data.</text>
</comment>
<evidence type="ECO:0000313" key="5">
    <source>
        <dbReference type="EMBL" id="MDF2254677.1"/>
    </source>
</evidence>
<dbReference type="Gene3D" id="1.10.10.1320">
    <property type="entry name" value="Anti-sigma factor, zinc-finger domain"/>
    <property type="match status" value="1"/>
</dbReference>
<feature type="compositionally biased region" description="Basic and acidic residues" evidence="3">
    <location>
        <begin position="120"/>
        <end position="135"/>
    </location>
</feature>
<feature type="region of interest" description="Disordered" evidence="3">
    <location>
        <begin position="1"/>
        <end position="26"/>
    </location>
</feature>
<keyword evidence="1" id="KW-0805">Transcription regulation</keyword>
<keyword evidence="2" id="KW-0804">Transcription</keyword>
<dbReference type="EMBL" id="JARHTQ010000001">
    <property type="protein sequence ID" value="MDF2254677.1"/>
    <property type="molecule type" value="Genomic_DNA"/>
</dbReference>
<evidence type="ECO:0000256" key="2">
    <source>
        <dbReference type="ARBA" id="ARBA00023163"/>
    </source>
</evidence>
<protein>
    <submittedName>
        <fullName evidence="5">Zf-HC2 domain-containing protein</fullName>
    </submittedName>
</protein>
<evidence type="ECO:0000256" key="3">
    <source>
        <dbReference type="SAM" id="MobiDB-lite"/>
    </source>
</evidence>
<evidence type="ECO:0000259" key="4">
    <source>
        <dbReference type="Pfam" id="PF13490"/>
    </source>
</evidence>
<dbReference type="Pfam" id="PF13490">
    <property type="entry name" value="zf-HC2"/>
    <property type="match status" value="1"/>
</dbReference>
<dbReference type="Proteomes" id="UP001220022">
    <property type="component" value="Unassembled WGS sequence"/>
</dbReference>
<keyword evidence="6" id="KW-1185">Reference proteome</keyword>
<accession>A0ABT5YSU5</accession>
<reference evidence="5 6" key="1">
    <citation type="submission" date="2023-03" db="EMBL/GenBank/DDBJ databases">
        <title>Draft genome sequence of type strain Streptomyces ferralitis JCM 14344.</title>
        <authorList>
            <person name="Klaysubun C."/>
            <person name="Duangmal K."/>
        </authorList>
    </citation>
    <scope>NUCLEOTIDE SEQUENCE [LARGE SCALE GENOMIC DNA]</scope>
    <source>
        <strain evidence="5 6">JCM 14344</strain>
    </source>
</reference>
<feature type="domain" description="Putative zinc-finger" evidence="4">
    <location>
        <begin position="29"/>
        <end position="57"/>
    </location>
</feature>
<evidence type="ECO:0000313" key="6">
    <source>
        <dbReference type="Proteomes" id="UP001220022"/>
    </source>
</evidence>
<dbReference type="InterPro" id="IPR041916">
    <property type="entry name" value="Anti_sigma_zinc_sf"/>
</dbReference>
<dbReference type="RefSeq" id="WP_275807449.1">
    <property type="nucleotide sequence ID" value="NZ_BAAANM010000020.1"/>
</dbReference>